<dbReference type="GO" id="GO:0070681">
    <property type="term" value="P:glutaminyl-tRNAGln biosynthesis via transamidation"/>
    <property type="evidence" value="ECO:0007669"/>
    <property type="project" value="TreeGrafter"/>
</dbReference>
<gene>
    <name evidence="1" type="primary">gatC</name>
    <name evidence="2" type="ORF">DFR75_101977</name>
</gene>
<comment type="catalytic activity">
    <reaction evidence="1">
        <text>L-aspartyl-tRNA(Asn) + L-glutamine + ATP + H2O = L-asparaginyl-tRNA(Asn) + L-glutamate + ADP + phosphate + 2 H(+)</text>
        <dbReference type="Rhea" id="RHEA:14513"/>
        <dbReference type="Rhea" id="RHEA-COMP:9674"/>
        <dbReference type="Rhea" id="RHEA-COMP:9677"/>
        <dbReference type="ChEBI" id="CHEBI:15377"/>
        <dbReference type="ChEBI" id="CHEBI:15378"/>
        <dbReference type="ChEBI" id="CHEBI:29985"/>
        <dbReference type="ChEBI" id="CHEBI:30616"/>
        <dbReference type="ChEBI" id="CHEBI:43474"/>
        <dbReference type="ChEBI" id="CHEBI:58359"/>
        <dbReference type="ChEBI" id="CHEBI:78515"/>
        <dbReference type="ChEBI" id="CHEBI:78516"/>
        <dbReference type="ChEBI" id="CHEBI:456216"/>
    </reaction>
</comment>
<organism evidence="2 3">
    <name type="scientific">Nocardia ignorata</name>
    <dbReference type="NCBI Taxonomy" id="145285"/>
    <lineage>
        <taxon>Bacteria</taxon>
        <taxon>Bacillati</taxon>
        <taxon>Actinomycetota</taxon>
        <taxon>Actinomycetes</taxon>
        <taxon>Mycobacteriales</taxon>
        <taxon>Nocardiaceae</taxon>
        <taxon>Nocardia</taxon>
    </lineage>
</organism>
<dbReference type="GO" id="GO:0050566">
    <property type="term" value="F:asparaginyl-tRNA synthase (glutamine-hydrolyzing) activity"/>
    <property type="evidence" value="ECO:0007669"/>
    <property type="project" value="RHEA"/>
</dbReference>
<dbReference type="PANTHER" id="PTHR15004:SF0">
    <property type="entry name" value="GLUTAMYL-TRNA(GLN) AMIDOTRANSFERASE SUBUNIT C, MITOCHONDRIAL"/>
    <property type="match status" value="1"/>
</dbReference>
<dbReference type="GO" id="GO:0005524">
    <property type="term" value="F:ATP binding"/>
    <property type="evidence" value="ECO:0007669"/>
    <property type="project" value="UniProtKB-KW"/>
</dbReference>
<comment type="catalytic activity">
    <reaction evidence="1">
        <text>L-glutamyl-tRNA(Gln) + L-glutamine + ATP + H2O = L-glutaminyl-tRNA(Gln) + L-glutamate + ADP + phosphate + H(+)</text>
        <dbReference type="Rhea" id="RHEA:17521"/>
        <dbReference type="Rhea" id="RHEA-COMP:9681"/>
        <dbReference type="Rhea" id="RHEA-COMP:9684"/>
        <dbReference type="ChEBI" id="CHEBI:15377"/>
        <dbReference type="ChEBI" id="CHEBI:15378"/>
        <dbReference type="ChEBI" id="CHEBI:29985"/>
        <dbReference type="ChEBI" id="CHEBI:30616"/>
        <dbReference type="ChEBI" id="CHEBI:43474"/>
        <dbReference type="ChEBI" id="CHEBI:58359"/>
        <dbReference type="ChEBI" id="CHEBI:78520"/>
        <dbReference type="ChEBI" id="CHEBI:78521"/>
        <dbReference type="ChEBI" id="CHEBI:456216"/>
    </reaction>
</comment>
<dbReference type="PANTHER" id="PTHR15004">
    <property type="entry name" value="GLUTAMYL-TRNA(GLN) AMIDOTRANSFERASE SUBUNIT C, MITOCHONDRIAL"/>
    <property type="match status" value="1"/>
</dbReference>
<dbReference type="GO" id="GO:0050567">
    <property type="term" value="F:glutaminyl-tRNA synthase (glutamine-hydrolyzing) activity"/>
    <property type="evidence" value="ECO:0007669"/>
    <property type="project" value="UniProtKB-UniRule"/>
</dbReference>
<comment type="similarity">
    <text evidence="1">Belongs to the GatC family.</text>
</comment>
<dbReference type="SUPFAM" id="SSF141000">
    <property type="entry name" value="Glu-tRNAGln amidotransferase C subunit"/>
    <property type="match status" value="1"/>
</dbReference>
<dbReference type="EC" id="6.3.5.-" evidence="1"/>
<keyword evidence="1" id="KW-0547">Nucleotide-binding</keyword>
<dbReference type="Pfam" id="PF02686">
    <property type="entry name" value="GatC"/>
    <property type="match status" value="1"/>
</dbReference>
<evidence type="ECO:0000256" key="1">
    <source>
        <dbReference type="HAMAP-Rule" id="MF_00122"/>
    </source>
</evidence>
<dbReference type="NCBIfam" id="TIGR00135">
    <property type="entry name" value="gatC"/>
    <property type="match status" value="1"/>
</dbReference>
<comment type="function">
    <text evidence="1">Allows the formation of correctly charged Asn-tRNA(Asn) or Gln-tRNA(Gln) through the transamidation of misacylated Asp-tRNA(Asn) or Glu-tRNA(Gln) in organisms which lack either or both of asparaginyl-tRNA or glutaminyl-tRNA synthetases. The reaction takes place in the presence of glutamine and ATP through an activated phospho-Asp-tRNA(Asn) or phospho-Glu-tRNA(Gln).</text>
</comment>
<dbReference type="GO" id="GO:0006450">
    <property type="term" value="P:regulation of translational fidelity"/>
    <property type="evidence" value="ECO:0007669"/>
    <property type="project" value="InterPro"/>
</dbReference>
<protein>
    <recommendedName>
        <fullName evidence="1">Aspartyl/glutamyl-tRNA(Asn/Gln) amidotransferase subunit C</fullName>
        <shortName evidence="1">Asp/Glu-ADT subunit C</shortName>
        <ecNumber evidence="1">6.3.5.-</ecNumber>
    </recommendedName>
</protein>
<dbReference type="GO" id="GO:0006412">
    <property type="term" value="P:translation"/>
    <property type="evidence" value="ECO:0007669"/>
    <property type="project" value="UniProtKB-UniRule"/>
</dbReference>
<keyword evidence="1" id="KW-0067">ATP-binding</keyword>
<evidence type="ECO:0000313" key="2">
    <source>
        <dbReference type="EMBL" id="TDP41872.1"/>
    </source>
</evidence>
<proteinExistence type="inferred from homology"/>
<keyword evidence="1" id="KW-0436">Ligase</keyword>
<comment type="subunit">
    <text evidence="1">Heterotrimer of A, B and C subunits.</text>
</comment>
<keyword evidence="3" id="KW-1185">Reference proteome</keyword>
<dbReference type="Proteomes" id="UP000295087">
    <property type="component" value="Unassembled WGS sequence"/>
</dbReference>
<name>A0A4R6PTL5_NOCIG</name>
<dbReference type="InterPro" id="IPR036113">
    <property type="entry name" value="Asp/Glu-ADT_sf_sub_c"/>
</dbReference>
<comment type="caution">
    <text evidence="2">The sequence shown here is derived from an EMBL/GenBank/DDBJ whole genome shotgun (WGS) entry which is preliminary data.</text>
</comment>
<accession>A0A4R6PTL5</accession>
<dbReference type="EMBL" id="SNXK01000001">
    <property type="protein sequence ID" value="TDP41872.1"/>
    <property type="molecule type" value="Genomic_DNA"/>
</dbReference>
<keyword evidence="1" id="KW-0648">Protein biosynthesis</keyword>
<evidence type="ECO:0000313" key="3">
    <source>
        <dbReference type="Proteomes" id="UP000295087"/>
    </source>
</evidence>
<reference evidence="2 3" key="1">
    <citation type="submission" date="2019-03" db="EMBL/GenBank/DDBJ databases">
        <title>Genomic Encyclopedia of Type Strains, Phase IV (KMG-IV): sequencing the most valuable type-strain genomes for metagenomic binning, comparative biology and taxonomic classification.</title>
        <authorList>
            <person name="Goeker M."/>
        </authorList>
    </citation>
    <scope>NUCLEOTIDE SEQUENCE [LARGE SCALE GENOMIC DNA]</scope>
    <source>
        <strain evidence="2 3">DSM 44496</strain>
    </source>
</reference>
<dbReference type="GO" id="GO:0016740">
    <property type="term" value="F:transferase activity"/>
    <property type="evidence" value="ECO:0007669"/>
    <property type="project" value="UniProtKB-KW"/>
</dbReference>
<dbReference type="InterPro" id="IPR003837">
    <property type="entry name" value="GatC"/>
</dbReference>
<sequence length="124" mass="13442">MRPGLFAHLVRLYRKFFPPEAERGPAVPAISRDEVAHLARLSRLALTDAELDQFAGQLDSILSHVRTISEVAADVPATASPNPTTNVTRPDVVVPGLTPEQALDQAPAVEEQRFLVPQILGEGE</sequence>
<keyword evidence="2" id="KW-0808">Transferase</keyword>
<dbReference type="Gene3D" id="1.10.20.60">
    <property type="entry name" value="Glu-tRNAGln amidotransferase C subunit, N-terminal domain"/>
    <property type="match status" value="1"/>
</dbReference>
<dbReference type="AlphaFoldDB" id="A0A4R6PTL5"/>
<dbReference type="HAMAP" id="MF_00122">
    <property type="entry name" value="GatC"/>
    <property type="match status" value="1"/>
</dbReference>